<accession>A0A1V8SCH9</accession>
<keyword evidence="4" id="KW-1185">Reference proteome</keyword>
<dbReference type="SUPFAM" id="SSF81296">
    <property type="entry name" value="E set domains"/>
    <property type="match status" value="1"/>
</dbReference>
<dbReference type="InParanoid" id="A0A1V8SCH9"/>
<dbReference type="InterPro" id="IPR014756">
    <property type="entry name" value="Ig_E-set"/>
</dbReference>
<feature type="domain" description="MD-2-related lipid-recognition" evidence="2">
    <location>
        <begin position="3"/>
        <end position="114"/>
    </location>
</feature>
<evidence type="ECO:0000256" key="1">
    <source>
        <dbReference type="ARBA" id="ARBA00016056"/>
    </source>
</evidence>
<name>A0A1V8SCH9_9PEZI</name>
<dbReference type="AlphaFoldDB" id="A0A1V8SCH9"/>
<dbReference type="InterPro" id="IPR003172">
    <property type="entry name" value="ML_dom"/>
</dbReference>
<dbReference type="OrthoDB" id="5382272at2759"/>
<evidence type="ECO:0000259" key="2">
    <source>
        <dbReference type="Pfam" id="PF02221"/>
    </source>
</evidence>
<proteinExistence type="predicted"/>
<gene>
    <name evidence="3" type="ORF">B0A48_17193</name>
</gene>
<sequence length="120" mass="13166">MWVTLIPDPPEMENGVQVMLNGTVKQDIAPGASIRVIANISAEFPPEDDTWNFCTLLDVEGEAETKCPPDKGETLLTFAVQVTWLTPAANWTVKADARTKDGERIVCLDGDFEIVRGGEF</sequence>
<organism evidence="3 4">
    <name type="scientific">Cryoendolithus antarcticus</name>
    <dbReference type="NCBI Taxonomy" id="1507870"/>
    <lineage>
        <taxon>Eukaryota</taxon>
        <taxon>Fungi</taxon>
        <taxon>Dikarya</taxon>
        <taxon>Ascomycota</taxon>
        <taxon>Pezizomycotina</taxon>
        <taxon>Dothideomycetes</taxon>
        <taxon>Dothideomycetidae</taxon>
        <taxon>Cladosporiales</taxon>
        <taxon>Cladosporiaceae</taxon>
        <taxon>Cryoendolithus</taxon>
    </lineage>
</organism>
<evidence type="ECO:0000313" key="3">
    <source>
        <dbReference type="EMBL" id="OQN96769.1"/>
    </source>
</evidence>
<protein>
    <recommendedName>
        <fullName evidence="1">Phosphatidylglycerol/phosphatidylinositol transfer protein</fullName>
    </recommendedName>
</protein>
<dbReference type="Proteomes" id="UP000192596">
    <property type="component" value="Unassembled WGS sequence"/>
</dbReference>
<evidence type="ECO:0000313" key="4">
    <source>
        <dbReference type="Proteomes" id="UP000192596"/>
    </source>
</evidence>
<dbReference type="Pfam" id="PF02221">
    <property type="entry name" value="E1_DerP2_DerF2"/>
    <property type="match status" value="1"/>
</dbReference>
<dbReference type="EMBL" id="NAJO01000062">
    <property type="protein sequence ID" value="OQN96769.1"/>
    <property type="molecule type" value="Genomic_DNA"/>
</dbReference>
<comment type="caution">
    <text evidence="3">The sequence shown here is derived from an EMBL/GenBank/DDBJ whole genome shotgun (WGS) entry which is preliminary data.</text>
</comment>
<reference evidence="4" key="1">
    <citation type="submission" date="2017-03" db="EMBL/GenBank/DDBJ databases">
        <title>Genomes of endolithic fungi from Antarctica.</title>
        <authorList>
            <person name="Coleine C."/>
            <person name="Masonjones S."/>
            <person name="Stajich J.E."/>
        </authorList>
    </citation>
    <scope>NUCLEOTIDE SEQUENCE [LARGE SCALE GENOMIC DNA]</scope>
    <source>
        <strain evidence="4">CCFEE 5527</strain>
    </source>
</reference>